<evidence type="ECO:0000256" key="2">
    <source>
        <dbReference type="ARBA" id="ARBA00022723"/>
    </source>
</evidence>
<dbReference type="NCBIfam" id="TIGR03081">
    <property type="entry name" value="metmalonyl_epim"/>
    <property type="match status" value="1"/>
</dbReference>
<dbReference type="GO" id="GO:0046872">
    <property type="term" value="F:metal ion binding"/>
    <property type="evidence" value="ECO:0007669"/>
    <property type="project" value="UniProtKB-KW"/>
</dbReference>
<dbReference type="InterPro" id="IPR017515">
    <property type="entry name" value="MeMalonyl-CoA_epimerase"/>
</dbReference>
<dbReference type="EMBL" id="LNQP01000004">
    <property type="protein sequence ID" value="KSU89592.1"/>
    <property type="molecule type" value="Genomic_DNA"/>
</dbReference>
<evidence type="ECO:0000256" key="1">
    <source>
        <dbReference type="ARBA" id="ARBA00009308"/>
    </source>
</evidence>
<accession>A0A0V8JRN0</accession>
<feature type="domain" description="VOC" evidence="3">
    <location>
        <begin position="3"/>
        <end position="131"/>
    </location>
</feature>
<comment type="similarity">
    <text evidence="1">Belongs to the methylmalonyl-CoA epimerase family.</text>
</comment>
<dbReference type="InterPro" id="IPR037523">
    <property type="entry name" value="VOC_core"/>
</dbReference>
<dbReference type="GeneID" id="93683631"/>
<dbReference type="Gene3D" id="3.10.180.10">
    <property type="entry name" value="2,3-Dihydroxybiphenyl 1,2-Dioxygenase, domain 1"/>
    <property type="match status" value="1"/>
</dbReference>
<keyword evidence="2" id="KW-0479">Metal-binding</keyword>
<dbReference type="Proteomes" id="UP000053681">
    <property type="component" value="Unassembled WGS sequence"/>
</dbReference>
<proteinExistence type="inferred from homology"/>
<sequence>MNKIDHIGIAVHSIDNIKAFYERQLGLLCLGIEKVENQGVKVAFFQCGDSKIELLEPLNNSSPVAKFLQKRGEGIHHIAFGVGSIEDRIQELKERGIKMIDHEPRLGAGGASIAFLHPSSTAGVLYELCEKKPTEEE</sequence>
<evidence type="ECO:0000313" key="5">
    <source>
        <dbReference type="Proteomes" id="UP000053681"/>
    </source>
</evidence>
<dbReference type="PROSITE" id="PS51819">
    <property type="entry name" value="VOC"/>
    <property type="match status" value="1"/>
</dbReference>
<dbReference type="GO" id="GO:0046491">
    <property type="term" value="P:L-methylmalonyl-CoA metabolic process"/>
    <property type="evidence" value="ECO:0007669"/>
    <property type="project" value="TreeGrafter"/>
</dbReference>
<organism evidence="4 5">
    <name type="scientific">Priestia veravalensis</name>
    <dbReference type="NCBI Taxonomy" id="1414648"/>
    <lineage>
        <taxon>Bacteria</taxon>
        <taxon>Bacillati</taxon>
        <taxon>Bacillota</taxon>
        <taxon>Bacilli</taxon>
        <taxon>Bacillales</taxon>
        <taxon>Bacillaceae</taxon>
        <taxon>Priestia</taxon>
    </lineage>
</organism>
<dbReference type="GO" id="GO:0004493">
    <property type="term" value="F:methylmalonyl-CoA epimerase activity"/>
    <property type="evidence" value="ECO:0007669"/>
    <property type="project" value="TreeGrafter"/>
</dbReference>
<dbReference type="PANTHER" id="PTHR43048:SF3">
    <property type="entry name" value="METHYLMALONYL-COA EPIMERASE, MITOCHONDRIAL"/>
    <property type="match status" value="1"/>
</dbReference>
<dbReference type="RefSeq" id="WP_025909777.1">
    <property type="nucleotide sequence ID" value="NZ_KQ758627.1"/>
</dbReference>
<protein>
    <submittedName>
        <fullName evidence="4">Methylmalonyl-CoA epimerase</fullName>
    </submittedName>
</protein>
<dbReference type="AlphaFoldDB" id="A0A0V8JRN0"/>
<keyword evidence="5" id="KW-1185">Reference proteome</keyword>
<reference evidence="4 5" key="1">
    <citation type="submission" date="2015-11" db="EMBL/GenBank/DDBJ databases">
        <title>Bacillus caseinolyticus sp nov.</title>
        <authorList>
            <person name="Dastager S.G."/>
            <person name="Mawlankar R."/>
        </authorList>
    </citation>
    <scope>NUCLEOTIDE SEQUENCE [LARGE SCALE GENOMIC DNA]</scope>
    <source>
        <strain evidence="4 5">SGD-V-76</strain>
    </source>
</reference>
<dbReference type="InterPro" id="IPR051785">
    <property type="entry name" value="MMCE/EMCE_epimerase"/>
</dbReference>
<comment type="caution">
    <text evidence="4">The sequence shown here is derived from an EMBL/GenBank/DDBJ whole genome shotgun (WGS) entry which is preliminary data.</text>
</comment>
<dbReference type="SUPFAM" id="SSF54593">
    <property type="entry name" value="Glyoxalase/Bleomycin resistance protein/Dihydroxybiphenyl dioxygenase"/>
    <property type="match status" value="1"/>
</dbReference>
<dbReference type="CDD" id="cd07249">
    <property type="entry name" value="MMCE"/>
    <property type="match status" value="1"/>
</dbReference>
<evidence type="ECO:0000313" key="4">
    <source>
        <dbReference type="EMBL" id="KSU89592.1"/>
    </source>
</evidence>
<dbReference type="Pfam" id="PF13669">
    <property type="entry name" value="Glyoxalase_4"/>
    <property type="match status" value="1"/>
</dbReference>
<dbReference type="PANTHER" id="PTHR43048">
    <property type="entry name" value="METHYLMALONYL-COA EPIMERASE"/>
    <property type="match status" value="1"/>
</dbReference>
<gene>
    <name evidence="4" type="ORF">AS180_01950</name>
</gene>
<evidence type="ECO:0000259" key="3">
    <source>
        <dbReference type="PROSITE" id="PS51819"/>
    </source>
</evidence>
<dbReference type="InterPro" id="IPR029068">
    <property type="entry name" value="Glyas_Bleomycin-R_OHBP_Dase"/>
</dbReference>
<name>A0A0V8JRN0_9BACI</name>